<reference evidence="1 2" key="1">
    <citation type="submission" date="2017-10" db="EMBL/GenBank/DDBJ databases">
        <authorList>
            <person name="Sibley D."/>
            <person name="Venepally P."/>
            <person name="Karamycheva S."/>
            <person name="Hadjithomas M."/>
            <person name="Khan A."/>
            <person name="Brunk B."/>
            <person name="Roos D."/>
            <person name="Caler E."/>
            <person name="Lorenzi H."/>
        </authorList>
    </citation>
    <scope>NUCLEOTIDE SEQUENCE [LARGE SCALE GENOMIC DNA]</scope>
    <source>
        <strain evidence="1 2">CAST</strain>
    </source>
</reference>
<dbReference type="Proteomes" id="UP000284452">
    <property type="component" value="Apicoplast Api"/>
</dbReference>
<dbReference type="GO" id="GO:0005840">
    <property type="term" value="C:ribosome"/>
    <property type="evidence" value="ECO:0007669"/>
    <property type="project" value="UniProtKB-KW"/>
</dbReference>
<dbReference type="EMBL" id="AHIV02005690">
    <property type="protein sequence ID" value="RQX66457.1"/>
    <property type="molecule type" value="Genomic_DNA"/>
</dbReference>
<keyword evidence="1" id="KW-0689">Ribosomal protein</keyword>
<name>A0A3R8AG66_TOXGO</name>
<evidence type="ECO:0000313" key="2">
    <source>
        <dbReference type="Proteomes" id="UP000284452"/>
    </source>
</evidence>
<dbReference type="VEuPathDB" id="ToxoDB:TGCAST_300608"/>
<gene>
    <name evidence="1" type="ORF">TGCAST_300608</name>
</gene>
<dbReference type="AlphaFoldDB" id="A0A3R8AG66"/>
<accession>A0A3R8AG66</accession>
<proteinExistence type="predicted"/>
<keyword evidence="1" id="KW-0687">Ribonucleoprotein</keyword>
<organism evidence="1 2">
    <name type="scientific">Toxoplasma gondii CAST</name>
    <dbReference type="NCBI Taxonomy" id="943122"/>
    <lineage>
        <taxon>Eukaryota</taxon>
        <taxon>Sar</taxon>
        <taxon>Alveolata</taxon>
        <taxon>Apicomplexa</taxon>
        <taxon>Conoidasida</taxon>
        <taxon>Coccidia</taxon>
        <taxon>Eucoccidiorida</taxon>
        <taxon>Eimeriorina</taxon>
        <taxon>Sarcocystidae</taxon>
        <taxon>Toxoplasma</taxon>
    </lineage>
</organism>
<protein>
    <submittedName>
        <fullName evidence="1">Putative ribosomal protein L6</fullName>
    </submittedName>
</protein>
<evidence type="ECO:0000313" key="1">
    <source>
        <dbReference type="EMBL" id="RQX66457.1"/>
    </source>
</evidence>
<sequence>MKTFKIISNIYKKNYISYF</sequence>
<comment type="caution">
    <text evidence="1">The sequence shown here is derived from an EMBL/GenBank/DDBJ whole genome shotgun (WGS) entry which is preliminary data.</text>
</comment>